<dbReference type="RefSeq" id="WP_310298780.1">
    <property type="nucleotide sequence ID" value="NZ_BAAAPS010000014.1"/>
</dbReference>
<keyword evidence="1" id="KW-0472">Membrane</keyword>
<keyword evidence="1" id="KW-0812">Transmembrane</keyword>
<accession>A0ABU2BRC5</accession>
<feature type="transmembrane region" description="Helical" evidence="1">
    <location>
        <begin position="83"/>
        <end position="104"/>
    </location>
</feature>
<comment type="caution">
    <text evidence="2">The sequence shown here is derived from an EMBL/GenBank/DDBJ whole genome shotgun (WGS) entry which is preliminary data.</text>
</comment>
<name>A0ABU2BRC5_9ACTN</name>
<sequence length="108" mass="11424">MTLHREHRAVGHPAGTTLGSWCAWGAVALVALWSVWWILPRSSVEPTSMAVQVVLPLVVHVTAAAAIGWGLWRRYVPPTAGQLALLALGAAVAMESVALLLVVFPPVA</sequence>
<organism evidence="2 3">
    <name type="scientific">Nocardioides marmoribigeumensis</name>
    <dbReference type="NCBI Taxonomy" id="433649"/>
    <lineage>
        <taxon>Bacteria</taxon>
        <taxon>Bacillati</taxon>
        <taxon>Actinomycetota</taxon>
        <taxon>Actinomycetes</taxon>
        <taxon>Propionibacteriales</taxon>
        <taxon>Nocardioidaceae</taxon>
        <taxon>Nocardioides</taxon>
    </lineage>
</organism>
<gene>
    <name evidence="2" type="ORF">J2S63_000746</name>
</gene>
<evidence type="ECO:0000313" key="2">
    <source>
        <dbReference type="EMBL" id="MDR7361193.1"/>
    </source>
</evidence>
<keyword evidence="3" id="KW-1185">Reference proteome</keyword>
<dbReference type="EMBL" id="JAVDYG010000001">
    <property type="protein sequence ID" value="MDR7361193.1"/>
    <property type="molecule type" value="Genomic_DNA"/>
</dbReference>
<evidence type="ECO:0000256" key="1">
    <source>
        <dbReference type="SAM" id="Phobius"/>
    </source>
</evidence>
<protein>
    <submittedName>
        <fullName evidence="2">Uncharacterized protein</fullName>
    </submittedName>
</protein>
<dbReference type="Proteomes" id="UP001183648">
    <property type="component" value="Unassembled WGS sequence"/>
</dbReference>
<reference evidence="2 3" key="1">
    <citation type="submission" date="2023-07" db="EMBL/GenBank/DDBJ databases">
        <title>Sequencing the genomes of 1000 actinobacteria strains.</title>
        <authorList>
            <person name="Klenk H.-P."/>
        </authorList>
    </citation>
    <scope>NUCLEOTIDE SEQUENCE [LARGE SCALE GENOMIC DNA]</scope>
    <source>
        <strain evidence="2 3">DSM 19426</strain>
    </source>
</reference>
<proteinExistence type="predicted"/>
<feature type="transmembrane region" description="Helical" evidence="1">
    <location>
        <begin position="21"/>
        <end position="39"/>
    </location>
</feature>
<keyword evidence="1" id="KW-1133">Transmembrane helix</keyword>
<evidence type="ECO:0000313" key="3">
    <source>
        <dbReference type="Proteomes" id="UP001183648"/>
    </source>
</evidence>
<feature type="transmembrane region" description="Helical" evidence="1">
    <location>
        <begin position="51"/>
        <end position="71"/>
    </location>
</feature>